<dbReference type="PANTHER" id="PTHR33273:SF4">
    <property type="entry name" value="ENDONUCLEASE_EXONUCLEASE_PHOSPHATASE DOMAIN-CONTAINING PROTEIN"/>
    <property type="match status" value="1"/>
</dbReference>
<evidence type="ECO:0000313" key="3">
    <source>
        <dbReference type="Proteomes" id="UP001258017"/>
    </source>
</evidence>
<dbReference type="InterPro" id="IPR036691">
    <property type="entry name" value="Endo/exonu/phosph_ase_sf"/>
</dbReference>
<dbReference type="PANTHER" id="PTHR33273">
    <property type="entry name" value="DOMAIN-CONTAINING PROTEIN, PUTATIVE-RELATED"/>
    <property type="match status" value="1"/>
</dbReference>
<dbReference type="EMBL" id="JAIFRP010000476">
    <property type="protein sequence ID" value="KAK2578260.1"/>
    <property type="molecule type" value="Genomic_DNA"/>
</dbReference>
<evidence type="ECO:0000313" key="2">
    <source>
        <dbReference type="EMBL" id="KAK2578260.1"/>
    </source>
</evidence>
<reference evidence="2" key="2">
    <citation type="journal article" date="2023" name="Commun. Biol.">
        <title>Intrasexual cuticular hydrocarbon dimorphism in a wasp sheds light on hydrocarbon biosynthesis genes in Hymenoptera.</title>
        <authorList>
            <person name="Moris V.C."/>
            <person name="Podsiadlowski L."/>
            <person name="Martin S."/>
            <person name="Oeyen J.P."/>
            <person name="Donath A."/>
            <person name="Petersen M."/>
            <person name="Wilbrandt J."/>
            <person name="Misof B."/>
            <person name="Liedtke D."/>
            <person name="Thamm M."/>
            <person name="Scheiner R."/>
            <person name="Schmitt T."/>
            <person name="Niehuis O."/>
        </authorList>
    </citation>
    <scope>NUCLEOTIDE SEQUENCE</scope>
    <source>
        <strain evidence="2">GBR_01_08_01A</strain>
    </source>
</reference>
<evidence type="ECO:0000259" key="1">
    <source>
        <dbReference type="Pfam" id="PF14529"/>
    </source>
</evidence>
<organism evidence="2 3">
    <name type="scientific">Odynerus spinipes</name>
    <dbReference type="NCBI Taxonomy" id="1348599"/>
    <lineage>
        <taxon>Eukaryota</taxon>
        <taxon>Metazoa</taxon>
        <taxon>Ecdysozoa</taxon>
        <taxon>Arthropoda</taxon>
        <taxon>Hexapoda</taxon>
        <taxon>Insecta</taxon>
        <taxon>Pterygota</taxon>
        <taxon>Neoptera</taxon>
        <taxon>Endopterygota</taxon>
        <taxon>Hymenoptera</taxon>
        <taxon>Apocrita</taxon>
        <taxon>Aculeata</taxon>
        <taxon>Vespoidea</taxon>
        <taxon>Vespidae</taxon>
        <taxon>Eumeninae</taxon>
        <taxon>Odynerus</taxon>
    </lineage>
</organism>
<dbReference type="Pfam" id="PF14529">
    <property type="entry name" value="Exo_endo_phos_2"/>
    <property type="match status" value="1"/>
</dbReference>
<dbReference type="GO" id="GO:0003824">
    <property type="term" value="F:catalytic activity"/>
    <property type="evidence" value="ECO:0007669"/>
    <property type="project" value="InterPro"/>
</dbReference>
<dbReference type="Gene3D" id="3.60.10.10">
    <property type="entry name" value="Endonuclease/exonuclease/phosphatase"/>
    <property type="match status" value="1"/>
</dbReference>
<reference evidence="2" key="1">
    <citation type="submission" date="2021-08" db="EMBL/GenBank/DDBJ databases">
        <authorList>
            <person name="Misof B."/>
            <person name="Oliver O."/>
            <person name="Podsiadlowski L."/>
            <person name="Donath A."/>
            <person name="Peters R."/>
            <person name="Mayer C."/>
            <person name="Rust J."/>
            <person name="Gunkel S."/>
            <person name="Lesny P."/>
            <person name="Martin S."/>
            <person name="Oeyen J.P."/>
            <person name="Petersen M."/>
            <person name="Panagiotis P."/>
            <person name="Wilbrandt J."/>
            <person name="Tanja T."/>
        </authorList>
    </citation>
    <scope>NUCLEOTIDE SEQUENCE</scope>
    <source>
        <strain evidence="2">GBR_01_08_01A</strain>
        <tissue evidence="2">Thorax + abdomen</tissue>
    </source>
</reference>
<accession>A0AAD9RF27</accession>
<dbReference type="Proteomes" id="UP001258017">
    <property type="component" value="Unassembled WGS sequence"/>
</dbReference>
<gene>
    <name evidence="2" type="ORF">KPH14_001030</name>
</gene>
<name>A0AAD9RF27_9HYME</name>
<dbReference type="SUPFAM" id="SSF56219">
    <property type="entry name" value="DNase I-like"/>
    <property type="match status" value="1"/>
</dbReference>
<dbReference type="AlphaFoldDB" id="A0AAD9RF27"/>
<proteinExistence type="predicted"/>
<comment type="caution">
    <text evidence="2">The sequence shown here is derived from an EMBL/GenBank/DDBJ whole genome shotgun (WGS) entry which is preliminary data.</text>
</comment>
<keyword evidence="3" id="KW-1185">Reference proteome</keyword>
<sequence>MENGGTAIAIKSKIKHHEIEKSNLDYIQATSIVVEDWQGILTISAIYCPPKHTIKEDDFTKFFNILGSRFIAAGDYNAKHPWWGSRLSTPTPRGKQFYQVIQKNKLYVLSTGEPTYWPTDPHNIPDLLDFCVIKGIGQHYLDIKPSLDLSSDHSPLIVNVSSSVIERNAPPTLHTRKTNWDTYRCLLDDKVRCNKPLKTEEQLKTAIEHFTVSIQEAAWEATPTISSKETPLETSDSIKKLIAERRKLRKQWQQSRNPINKTILNRATRRLKKLLREERELAIQNYVQKLASTKETDYSLWKATKKIKNPQVSVAPIKIDNNKWARSDAEKAAAFAKKFFNPSHKRYRPKKKKKKYIRI</sequence>
<protein>
    <recommendedName>
        <fullName evidence="1">Endonuclease/exonuclease/phosphatase domain-containing protein</fullName>
    </recommendedName>
</protein>
<feature type="domain" description="Endonuclease/exonuclease/phosphatase" evidence="1">
    <location>
        <begin position="42"/>
        <end position="156"/>
    </location>
</feature>
<dbReference type="InterPro" id="IPR005135">
    <property type="entry name" value="Endo/exonuclease/phosphatase"/>
</dbReference>